<dbReference type="Proteomes" id="UP000472372">
    <property type="component" value="Chromosome 10"/>
</dbReference>
<feature type="region of interest" description="Disordered" evidence="1">
    <location>
        <begin position="428"/>
        <end position="519"/>
    </location>
</feature>
<gene>
    <name evidence="3" type="ORF">PTTW11_10144</name>
</gene>
<dbReference type="EMBL" id="HG992986">
    <property type="protein sequence ID" value="CAE7211236.1"/>
    <property type="molecule type" value="Genomic_DNA"/>
</dbReference>
<dbReference type="PANTHER" id="PTHR28083">
    <property type="entry name" value="GOOD FOR FULL DBP5 ACTIVITY PROTEIN 2"/>
    <property type="match status" value="1"/>
</dbReference>
<feature type="compositionally biased region" description="Low complexity" evidence="1">
    <location>
        <begin position="79"/>
        <end position="97"/>
    </location>
</feature>
<evidence type="ECO:0000313" key="4">
    <source>
        <dbReference type="Proteomes" id="UP000472372"/>
    </source>
</evidence>
<reference evidence="3" key="1">
    <citation type="submission" date="2021-02" db="EMBL/GenBank/DDBJ databases">
        <authorList>
            <person name="Syme A R."/>
            <person name="Syme A R."/>
            <person name="Moolhuijzen P."/>
        </authorList>
    </citation>
    <scope>NUCLEOTIDE SEQUENCE</scope>
    <source>
        <strain evidence="3">W1-1</strain>
    </source>
</reference>
<feature type="compositionally biased region" description="Low complexity" evidence="1">
    <location>
        <begin position="466"/>
        <end position="480"/>
    </location>
</feature>
<protein>
    <recommendedName>
        <fullName evidence="2">Gfd2/YDR514C-like C-terminal domain-containing protein</fullName>
    </recommendedName>
</protein>
<organism evidence="3 4">
    <name type="scientific">Pyrenophora teres f. teres</name>
    <dbReference type="NCBI Taxonomy" id="97479"/>
    <lineage>
        <taxon>Eukaryota</taxon>
        <taxon>Fungi</taxon>
        <taxon>Dikarya</taxon>
        <taxon>Ascomycota</taxon>
        <taxon>Pezizomycotina</taxon>
        <taxon>Dothideomycetes</taxon>
        <taxon>Pleosporomycetidae</taxon>
        <taxon>Pleosporales</taxon>
        <taxon>Pleosporineae</taxon>
        <taxon>Pleosporaceae</taxon>
        <taxon>Pyrenophora</taxon>
    </lineage>
</organism>
<sequence>MCNYTHKHSRAPPPTPLGDFVDWVRHSTDCPGCRIRLHPKALFPDNRTMSAKSRPFPERKDSHTMTAPADTPVNDSVRSSNISPTQSSNSYSTSESNRASDEPSTDTAAFDALKRRFAEVSHLDILVHCMGGPRVSDIPDIAKDLAEHIIVICVDCEHWSDNTDETTEIGIATFSRQVLRPLVLQGDFGDHGEHLLQQVKFYLFRLIETAHLPCMNAASRGVNGNRFGKGRFVTNDEAHKIMEGLFVQPIKDVPGVQGNHPIIVLGQDVGHDKENLKNKSISFDMESYGTLVREIDTQVIVRDRKYWTAPNNEQIGLVNLVKELWFEHSDPHTAANDAGRTLISAFQMALGGHVCKLETKKTMLQVATGIEKYSVENFTSIGGVEEYCWKCGSPDHMIAACTATGLECNECRTMELGEEHVTLHCLPKARQKATERRRQDAIKRAKKAQEKTARDKRTVTSRDSHGSSSTSSISAVSARARPGRGGHPSSGGRGGRGRGGGSRSPSPRRENGQAPLGSR</sequence>
<dbReference type="AlphaFoldDB" id="A0A6S6WFA1"/>
<evidence type="ECO:0000256" key="1">
    <source>
        <dbReference type="SAM" id="MobiDB-lite"/>
    </source>
</evidence>
<feature type="compositionally biased region" description="Basic and acidic residues" evidence="1">
    <location>
        <begin position="432"/>
        <end position="465"/>
    </location>
</feature>
<dbReference type="Pfam" id="PF21762">
    <property type="entry name" value="DEDDh_C"/>
    <property type="match status" value="1"/>
</dbReference>
<evidence type="ECO:0000313" key="3">
    <source>
        <dbReference type="EMBL" id="CAE7211236.1"/>
    </source>
</evidence>
<feature type="region of interest" description="Disordered" evidence="1">
    <location>
        <begin position="45"/>
        <end position="106"/>
    </location>
</feature>
<feature type="domain" description="Gfd2/YDR514C-like C-terminal" evidence="2">
    <location>
        <begin position="150"/>
        <end position="348"/>
    </location>
</feature>
<dbReference type="GO" id="GO:0005634">
    <property type="term" value="C:nucleus"/>
    <property type="evidence" value="ECO:0007669"/>
    <property type="project" value="TreeGrafter"/>
</dbReference>
<proteinExistence type="predicted"/>
<dbReference type="InterPro" id="IPR048519">
    <property type="entry name" value="Gfd2/YDR514C-like_C"/>
</dbReference>
<accession>A0A6S6WFA1</accession>
<name>A0A6S6WFA1_9PLEO</name>
<feature type="compositionally biased region" description="Gly residues" evidence="1">
    <location>
        <begin position="483"/>
        <end position="502"/>
    </location>
</feature>
<dbReference type="InterPro" id="IPR040151">
    <property type="entry name" value="Gfd2/YDR514C-like"/>
</dbReference>
<dbReference type="PANTHER" id="PTHR28083:SF1">
    <property type="entry name" value="GOOD FOR FULL DBP5 ACTIVITY PROTEIN 2"/>
    <property type="match status" value="1"/>
</dbReference>
<evidence type="ECO:0000259" key="2">
    <source>
        <dbReference type="Pfam" id="PF21762"/>
    </source>
</evidence>